<keyword evidence="3" id="KW-1185">Reference proteome</keyword>
<evidence type="ECO:0000313" key="2">
    <source>
        <dbReference type="EMBL" id="MDT0353747.1"/>
    </source>
</evidence>
<sequence>MTTLLDRHDLVLADLDGTLYQGREAIPGAVAAVVAAAEKGVRTLYVTNNASRAPGDVAVHLAELGYPAEADDVATSSQAAAALLAEQLPDGAKVLVVGTAALAAEVTAVGLTPVDSADGATAVVQGLDPALNYATLAEACVALRAGAVWVACNVDPTLPSERGPVPGNGALVAVLRTATRLEPQVAGKPAPALMQTAARRVGATAPLVVGDRLDTDIQGGRAAGMATLLVLTGVSDATELLEAPAEARPDYVGADLGAFDLDPDTLAVGSGPGWTVKGGADGLVLSGSGDPLDALRVLCVHHWDTGGGPPRVRADGDDAASALRVLGLRDTSDKRDEVGR</sequence>
<dbReference type="PANTHER" id="PTHR19288:SF95">
    <property type="entry name" value="D-GLYCEROL 3-PHOSPHATE PHOSPHATASE"/>
    <property type="match status" value="1"/>
</dbReference>
<dbReference type="PANTHER" id="PTHR19288">
    <property type="entry name" value="4-NITROPHENYLPHOSPHATASE-RELATED"/>
    <property type="match status" value="1"/>
</dbReference>
<organism evidence="2 3">
    <name type="scientific">Pseudonocardia charpentierae</name>
    <dbReference type="NCBI Taxonomy" id="3075545"/>
    <lineage>
        <taxon>Bacteria</taxon>
        <taxon>Bacillati</taxon>
        <taxon>Actinomycetota</taxon>
        <taxon>Actinomycetes</taxon>
        <taxon>Pseudonocardiales</taxon>
        <taxon>Pseudonocardiaceae</taxon>
        <taxon>Pseudonocardia</taxon>
    </lineage>
</organism>
<name>A0ABU2NIE8_9PSEU</name>
<proteinExistence type="predicted"/>
<reference evidence="3" key="1">
    <citation type="submission" date="2023-07" db="EMBL/GenBank/DDBJ databases">
        <title>30 novel species of actinomycetes from the DSMZ collection.</title>
        <authorList>
            <person name="Nouioui I."/>
        </authorList>
    </citation>
    <scope>NUCLEOTIDE SEQUENCE [LARGE SCALE GENOMIC DNA]</scope>
    <source>
        <strain evidence="3">DSM 45834</strain>
    </source>
</reference>
<dbReference type="SUPFAM" id="SSF56784">
    <property type="entry name" value="HAD-like"/>
    <property type="match status" value="1"/>
</dbReference>
<dbReference type="Pfam" id="PF18407">
    <property type="entry name" value="GNAT_like"/>
    <property type="match status" value="1"/>
</dbReference>
<dbReference type="InterPro" id="IPR036412">
    <property type="entry name" value="HAD-like_sf"/>
</dbReference>
<dbReference type="NCBIfam" id="TIGR01460">
    <property type="entry name" value="HAD-SF-IIA"/>
    <property type="match status" value="1"/>
</dbReference>
<dbReference type="InterPro" id="IPR006357">
    <property type="entry name" value="HAD-SF_hydro_IIA"/>
</dbReference>
<dbReference type="Proteomes" id="UP001183202">
    <property type="component" value="Unassembled WGS sequence"/>
</dbReference>
<dbReference type="Gene3D" id="3.40.50.1000">
    <property type="entry name" value="HAD superfamily/HAD-like"/>
    <property type="match status" value="2"/>
</dbReference>
<feature type="domain" description="GCN5-related N-acetyltransferase-like" evidence="1">
    <location>
        <begin position="272"/>
        <end position="328"/>
    </location>
</feature>
<gene>
    <name evidence="2" type="ORF">RM445_30090</name>
</gene>
<accession>A0ABU2NIE8</accession>
<comment type="caution">
    <text evidence="2">The sequence shown here is derived from an EMBL/GenBank/DDBJ whole genome shotgun (WGS) entry which is preliminary data.</text>
</comment>
<evidence type="ECO:0000313" key="3">
    <source>
        <dbReference type="Proteomes" id="UP001183202"/>
    </source>
</evidence>
<dbReference type="Pfam" id="PF13242">
    <property type="entry name" value="Hydrolase_like"/>
    <property type="match status" value="1"/>
</dbReference>
<dbReference type="InterPro" id="IPR023214">
    <property type="entry name" value="HAD_sf"/>
</dbReference>
<evidence type="ECO:0000259" key="1">
    <source>
        <dbReference type="Pfam" id="PF18407"/>
    </source>
</evidence>
<dbReference type="RefSeq" id="WP_311560258.1">
    <property type="nucleotide sequence ID" value="NZ_JAVREJ010000043.1"/>
</dbReference>
<dbReference type="InterPro" id="IPR041065">
    <property type="entry name" value="GNAT-like"/>
</dbReference>
<dbReference type="Pfam" id="PF13344">
    <property type="entry name" value="Hydrolase_6"/>
    <property type="match status" value="1"/>
</dbReference>
<dbReference type="GO" id="GO:0016787">
    <property type="term" value="F:hydrolase activity"/>
    <property type="evidence" value="ECO:0007669"/>
    <property type="project" value="UniProtKB-KW"/>
</dbReference>
<keyword evidence="2" id="KW-0378">Hydrolase</keyword>
<dbReference type="EMBL" id="JAVREJ010000043">
    <property type="protein sequence ID" value="MDT0353747.1"/>
    <property type="molecule type" value="Genomic_DNA"/>
</dbReference>
<protein>
    <submittedName>
        <fullName evidence="2">HAD-IIA family hydrolase</fullName>
    </submittedName>
</protein>